<keyword evidence="3" id="KW-1185">Reference proteome</keyword>
<dbReference type="EMBL" id="BMOK01000003">
    <property type="protein sequence ID" value="GGL48550.1"/>
    <property type="molecule type" value="Genomic_DNA"/>
</dbReference>
<feature type="domain" description="NAD-dependent epimerase/dehydratase" evidence="1">
    <location>
        <begin position="7"/>
        <end position="77"/>
    </location>
</feature>
<dbReference type="PANTHER" id="PTHR43238:SF1">
    <property type="entry name" value="GDP-L-FUCOSE SYNTHASE"/>
    <property type="match status" value="1"/>
</dbReference>
<evidence type="ECO:0000313" key="2">
    <source>
        <dbReference type="EMBL" id="GGL48550.1"/>
    </source>
</evidence>
<dbReference type="PANTHER" id="PTHR43238">
    <property type="entry name" value="GDP-L-FUCOSE SYNTHASE"/>
    <property type="match status" value="1"/>
</dbReference>
<dbReference type="InterPro" id="IPR001509">
    <property type="entry name" value="Epimerase_deHydtase"/>
</dbReference>
<dbReference type="InterPro" id="IPR036291">
    <property type="entry name" value="NAD(P)-bd_dom_sf"/>
</dbReference>
<dbReference type="AlphaFoldDB" id="A0A917S1G5"/>
<name>A0A917S1G5_9BACL</name>
<dbReference type="Proteomes" id="UP000654670">
    <property type="component" value="Unassembled WGS sequence"/>
</dbReference>
<dbReference type="GO" id="GO:0050577">
    <property type="term" value="F:GDP-L-fucose synthase activity"/>
    <property type="evidence" value="ECO:0007669"/>
    <property type="project" value="TreeGrafter"/>
</dbReference>
<organism evidence="2 3">
    <name type="scientific">Sporolactobacillus putidus</name>
    <dbReference type="NCBI Taxonomy" id="492735"/>
    <lineage>
        <taxon>Bacteria</taxon>
        <taxon>Bacillati</taxon>
        <taxon>Bacillota</taxon>
        <taxon>Bacilli</taxon>
        <taxon>Bacillales</taxon>
        <taxon>Sporolactobacillaceae</taxon>
        <taxon>Sporolactobacillus</taxon>
    </lineage>
</organism>
<dbReference type="SUPFAM" id="SSF51735">
    <property type="entry name" value="NAD(P)-binding Rossmann-fold domains"/>
    <property type="match status" value="1"/>
</dbReference>
<dbReference type="Gene3D" id="3.40.50.720">
    <property type="entry name" value="NAD(P)-binding Rossmann-like Domain"/>
    <property type="match status" value="1"/>
</dbReference>
<comment type="caution">
    <text evidence="2">The sequence shown here is derived from an EMBL/GenBank/DDBJ whole genome shotgun (WGS) entry which is preliminary data.</text>
</comment>
<gene>
    <name evidence="2" type="ORF">GCM10007968_10920</name>
</gene>
<evidence type="ECO:0000259" key="1">
    <source>
        <dbReference type="Pfam" id="PF01370"/>
    </source>
</evidence>
<accession>A0A917S1G5</accession>
<dbReference type="Pfam" id="PF01370">
    <property type="entry name" value="Epimerase"/>
    <property type="match status" value="1"/>
</dbReference>
<proteinExistence type="predicted"/>
<reference evidence="2" key="2">
    <citation type="submission" date="2020-09" db="EMBL/GenBank/DDBJ databases">
        <authorList>
            <person name="Sun Q."/>
            <person name="Ohkuma M."/>
        </authorList>
    </citation>
    <scope>NUCLEOTIDE SEQUENCE</scope>
    <source>
        <strain evidence="2">JCM 15325</strain>
    </source>
</reference>
<reference evidence="2" key="1">
    <citation type="journal article" date="2014" name="Int. J. Syst. Evol. Microbiol.">
        <title>Complete genome sequence of Corynebacterium casei LMG S-19264T (=DSM 44701T), isolated from a smear-ripened cheese.</title>
        <authorList>
            <consortium name="US DOE Joint Genome Institute (JGI-PGF)"/>
            <person name="Walter F."/>
            <person name="Albersmeier A."/>
            <person name="Kalinowski J."/>
            <person name="Ruckert C."/>
        </authorList>
    </citation>
    <scope>NUCLEOTIDE SEQUENCE</scope>
    <source>
        <strain evidence="2">JCM 15325</strain>
    </source>
</reference>
<evidence type="ECO:0000313" key="3">
    <source>
        <dbReference type="Proteomes" id="UP000654670"/>
    </source>
</evidence>
<protein>
    <recommendedName>
        <fullName evidence="1">NAD-dependent epimerase/dehydratase domain-containing protein</fullName>
    </recommendedName>
</protein>
<sequence>MEKNGRIFVAGHQGLVGSALVRSLNRKGYKTIIGRTHEELDLTNQAAVENFFAEEKIDYVFLAAAKVGGIGANRTLPWIICS</sequence>